<comment type="pathway">
    <text evidence="2">Amino-acid degradation; L-valine degradation.</text>
</comment>
<gene>
    <name evidence="12" type="ORF">I596_1019</name>
</gene>
<dbReference type="STRING" id="1300342.I596_1019"/>
<keyword evidence="7 8" id="KW-0560">Oxidoreductase</keyword>
<sequence length="396" mass="41780">MTAAVMDFRSTTVDPGLGEDQLAFRTAARDFARAELAPHAARWDAEGTFPRAAIARAGDLGFCGLYIAEAAGGAGLTRLDAAIVFEELAAIDPSTAAFISIHNMAAWMLVAHAGDAVRAAWGPALASGAKLASYCLTEPGAGSDAAALAMRAERVGNHYVLNGAKAFISGAGATDVLVVMARTGGPGARGISAFAVPADSDGIAYGRKEEKLGWNSQPTRGISFSDVRVPAANLLGGEGEGFKIAMKGLDGGRINIASCSLGAAQGALDAARRYMGERRQFGKKLAEFQALQFKLADMATQLVAARQMVHTAARKFDAGSGDATVWCAMAKRFATDAGFAICNEALQIHGGYGYIREYPIERLLRDCRVHQILEGTNEIMRVIVARHLLNTEEELR</sequence>
<name>A0A160DS17_9GAMM</name>
<keyword evidence="5 8" id="KW-0285">Flavoprotein</keyword>
<dbReference type="InterPro" id="IPR037069">
    <property type="entry name" value="AcylCoA_DH/ox_N_sf"/>
</dbReference>
<dbReference type="FunFam" id="2.40.110.10:FF:000001">
    <property type="entry name" value="Acyl-CoA dehydrogenase, mitochondrial"/>
    <property type="match status" value="1"/>
</dbReference>
<evidence type="ECO:0000256" key="2">
    <source>
        <dbReference type="ARBA" id="ARBA00005109"/>
    </source>
</evidence>
<dbReference type="InterPro" id="IPR009075">
    <property type="entry name" value="AcylCo_DH/oxidase_C"/>
</dbReference>
<keyword evidence="6 8" id="KW-0274">FAD</keyword>
<dbReference type="InterPro" id="IPR006089">
    <property type="entry name" value="Acyl-CoA_DH_CS"/>
</dbReference>
<organism evidence="12 13">
    <name type="scientific">Dokdonella koreensis DS-123</name>
    <dbReference type="NCBI Taxonomy" id="1300342"/>
    <lineage>
        <taxon>Bacteria</taxon>
        <taxon>Pseudomonadati</taxon>
        <taxon>Pseudomonadota</taxon>
        <taxon>Gammaproteobacteria</taxon>
        <taxon>Lysobacterales</taxon>
        <taxon>Rhodanobacteraceae</taxon>
        <taxon>Dokdonella</taxon>
    </lineage>
</organism>
<dbReference type="AlphaFoldDB" id="A0A160DS17"/>
<dbReference type="Pfam" id="PF00441">
    <property type="entry name" value="Acyl-CoA_dh_1"/>
    <property type="match status" value="1"/>
</dbReference>
<dbReference type="PROSITE" id="PS00072">
    <property type="entry name" value="ACYL_COA_DH_1"/>
    <property type="match status" value="1"/>
</dbReference>
<dbReference type="SUPFAM" id="SSF56645">
    <property type="entry name" value="Acyl-CoA dehydrogenase NM domain-like"/>
    <property type="match status" value="1"/>
</dbReference>
<dbReference type="FunFam" id="1.20.140.10:FF:000001">
    <property type="entry name" value="Acyl-CoA dehydrogenase"/>
    <property type="match status" value="1"/>
</dbReference>
<reference evidence="12 13" key="1">
    <citation type="submission" date="2016-04" db="EMBL/GenBank/DDBJ databases">
        <title>Complete genome sequence of Dokdonella koreensis DS-123T.</title>
        <authorList>
            <person name="Kim J.F."/>
            <person name="Lee H."/>
            <person name="Kwak M.-J."/>
        </authorList>
    </citation>
    <scope>NUCLEOTIDE SEQUENCE [LARGE SCALE GENOMIC DNA]</scope>
    <source>
        <strain evidence="12 13">DS-123</strain>
    </source>
</reference>
<evidence type="ECO:0000256" key="6">
    <source>
        <dbReference type="ARBA" id="ARBA00022827"/>
    </source>
</evidence>
<dbReference type="GO" id="GO:0050660">
    <property type="term" value="F:flavin adenine dinucleotide binding"/>
    <property type="evidence" value="ECO:0007669"/>
    <property type="project" value="InterPro"/>
</dbReference>
<evidence type="ECO:0000313" key="13">
    <source>
        <dbReference type="Proteomes" id="UP000076830"/>
    </source>
</evidence>
<evidence type="ECO:0000256" key="5">
    <source>
        <dbReference type="ARBA" id="ARBA00022630"/>
    </source>
</evidence>
<dbReference type="KEGG" id="dko:I596_1019"/>
<protein>
    <submittedName>
        <fullName evidence="12">Acyl-CoA dehydrogenase</fullName>
    </submittedName>
</protein>
<dbReference type="InterPro" id="IPR036250">
    <property type="entry name" value="AcylCo_DH-like_C"/>
</dbReference>
<dbReference type="PROSITE" id="PS00073">
    <property type="entry name" value="ACYL_COA_DH_2"/>
    <property type="match status" value="1"/>
</dbReference>
<evidence type="ECO:0000256" key="8">
    <source>
        <dbReference type="RuleBase" id="RU362125"/>
    </source>
</evidence>
<feature type="domain" description="Acyl-CoA dehydrogenase/oxidase N-terminal" evidence="11">
    <location>
        <begin position="19"/>
        <end position="128"/>
    </location>
</feature>
<evidence type="ECO:0000259" key="11">
    <source>
        <dbReference type="Pfam" id="PF02771"/>
    </source>
</evidence>
<proteinExistence type="inferred from homology"/>
<dbReference type="SUPFAM" id="SSF47203">
    <property type="entry name" value="Acyl-CoA dehydrogenase C-terminal domain-like"/>
    <property type="match status" value="1"/>
</dbReference>
<accession>A0A160DS17</accession>
<comment type="cofactor">
    <cofactor evidence="1 8">
        <name>FAD</name>
        <dbReference type="ChEBI" id="CHEBI:57692"/>
    </cofactor>
</comment>
<dbReference type="Gene3D" id="2.40.110.10">
    <property type="entry name" value="Butyryl-CoA Dehydrogenase, subunit A, domain 2"/>
    <property type="match status" value="1"/>
</dbReference>
<dbReference type="InterPro" id="IPR013786">
    <property type="entry name" value="AcylCoA_DH/ox_N"/>
</dbReference>
<dbReference type="PATRIC" id="fig|1300342.3.peg.995"/>
<evidence type="ECO:0000256" key="1">
    <source>
        <dbReference type="ARBA" id="ARBA00001974"/>
    </source>
</evidence>
<dbReference type="Pfam" id="PF02770">
    <property type="entry name" value="Acyl-CoA_dh_M"/>
    <property type="match status" value="1"/>
</dbReference>
<dbReference type="PANTHER" id="PTHR43831">
    <property type="entry name" value="ISOBUTYRYL-COA DEHYDROGENASE"/>
    <property type="match status" value="1"/>
</dbReference>
<feature type="domain" description="Acyl-CoA oxidase/dehydrogenase middle" evidence="10">
    <location>
        <begin position="134"/>
        <end position="227"/>
    </location>
</feature>
<comment type="similarity">
    <text evidence="3 8">Belongs to the acyl-CoA dehydrogenase family.</text>
</comment>
<dbReference type="EMBL" id="CP015249">
    <property type="protein sequence ID" value="ANB17049.1"/>
    <property type="molecule type" value="Genomic_DNA"/>
</dbReference>
<dbReference type="InterPro" id="IPR046373">
    <property type="entry name" value="Acyl-CoA_Oxase/DH_mid-dom_sf"/>
</dbReference>
<dbReference type="Pfam" id="PF02771">
    <property type="entry name" value="Acyl-CoA_dh_N"/>
    <property type="match status" value="1"/>
</dbReference>
<dbReference type="Gene3D" id="1.20.140.10">
    <property type="entry name" value="Butyryl-CoA Dehydrogenase, subunit A, domain 3"/>
    <property type="match status" value="1"/>
</dbReference>
<dbReference type="InterPro" id="IPR006091">
    <property type="entry name" value="Acyl-CoA_Oxase/DH_mid-dom"/>
</dbReference>
<keyword evidence="4" id="KW-0101">Branched-chain amino acid catabolism</keyword>
<dbReference type="Gene3D" id="1.10.540.10">
    <property type="entry name" value="Acyl-CoA dehydrogenase/oxidase, N-terminal domain"/>
    <property type="match status" value="1"/>
</dbReference>
<dbReference type="InterPro" id="IPR052547">
    <property type="entry name" value="Mito_Isobutyryl-CoADH"/>
</dbReference>
<keyword evidence="13" id="KW-1185">Reference proteome</keyword>
<evidence type="ECO:0000256" key="4">
    <source>
        <dbReference type="ARBA" id="ARBA00022456"/>
    </source>
</evidence>
<evidence type="ECO:0000313" key="12">
    <source>
        <dbReference type="EMBL" id="ANB17049.1"/>
    </source>
</evidence>
<dbReference type="Proteomes" id="UP000076830">
    <property type="component" value="Chromosome"/>
</dbReference>
<dbReference type="PANTHER" id="PTHR43831:SF1">
    <property type="entry name" value="ISOBUTYRYL-COA DEHYDROGENASE, MITOCHONDRIAL"/>
    <property type="match status" value="1"/>
</dbReference>
<dbReference type="GO" id="GO:0003995">
    <property type="term" value="F:acyl-CoA dehydrogenase activity"/>
    <property type="evidence" value="ECO:0007669"/>
    <property type="project" value="InterPro"/>
</dbReference>
<dbReference type="PIRSF" id="PIRSF016578">
    <property type="entry name" value="HsaA"/>
    <property type="match status" value="1"/>
</dbReference>
<dbReference type="InterPro" id="IPR009100">
    <property type="entry name" value="AcylCoA_DH/oxidase_NM_dom_sf"/>
</dbReference>
<evidence type="ECO:0000256" key="3">
    <source>
        <dbReference type="ARBA" id="ARBA00009347"/>
    </source>
</evidence>
<feature type="domain" description="Acyl-CoA dehydrogenase/oxidase C-terminal" evidence="9">
    <location>
        <begin position="239"/>
        <end position="389"/>
    </location>
</feature>
<evidence type="ECO:0000259" key="9">
    <source>
        <dbReference type="Pfam" id="PF00441"/>
    </source>
</evidence>
<dbReference type="GO" id="GO:0009083">
    <property type="term" value="P:branched-chain amino acid catabolic process"/>
    <property type="evidence" value="ECO:0007669"/>
    <property type="project" value="UniProtKB-KW"/>
</dbReference>
<evidence type="ECO:0000259" key="10">
    <source>
        <dbReference type="Pfam" id="PF02770"/>
    </source>
</evidence>
<evidence type="ECO:0000256" key="7">
    <source>
        <dbReference type="ARBA" id="ARBA00023002"/>
    </source>
</evidence>